<dbReference type="InterPro" id="IPR036390">
    <property type="entry name" value="WH_DNA-bd_sf"/>
</dbReference>
<dbReference type="GO" id="GO:0003700">
    <property type="term" value="F:DNA-binding transcription factor activity"/>
    <property type="evidence" value="ECO:0007669"/>
    <property type="project" value="InterPro"/>
</dbReference>
<dbReference type="InterPro" id="IPR036388">
    <property type="entry name" value="WH-like_DNA-bd_sf"/>
</dbReference>
<dbReference type="Proteomes" id="UP000494115">
    <property type="component" value="Unassembled WGS sequence"/>
</dbReference>
<keyword evidence="3" id="KW-0238">DNA-binding</keyword>
<accession>A0A6S7BFA0</accession>
<dbReference type="GO" id="GO:0006351">
    <property type="term" value="P:DNA-templated transcription"/>
    <property type="evidence" value="ECO:0007669"/>
    <property type="project" value="TreeGrafter"/>
</dbReference>
<dbReference type="InterPro" id="IPR000847">
    <property type="entry name" value="LysR_HTH_N"/>
</dbReference>
<keyword evidence="7" id="KW-1185">Reference proteome</keyword>
<proteinExistence type="inferred from homology"/>
<gene>
    <name evidence="6" type="primary">pgrR_6</name>
    <name evidence="6" type="ORF">LMG28138_04289</name>
</gene>
<dbReference type="InterPro" id="IPR005119">
    <property type="entry name" value="LysR_subst-bd"/>
</dbReference>
<evidence type="ECO:0000313" key="7">
    <source>
        <dbReference type="Proteomes" id="UP000494115"/>
    </source>
</evidence>
<evidence type="ECO:0000256" key="3">
    <source>
        <dbReference type="ARBA" id="ARBA00023125"/>
    </source>
</evidence>
<evidence type="ECO:0000259" key="5">
    <source>
        <dbReference type="PROSITE" id="PS50931"/>
    </source>
</evidence>
<dbReference type="FunFam" id="1.10.10.10:FF:000001">
    <property type="entry name" value="LysR family transcriptional regulator"/>
    <property type="match status" value="1"/>
</dbReference>
<dbReference type="AlphaFoldDB" id="A0A6S7BFA0"/>
<evidence type="ECO:0000256" key="1">
    <source>
        <dbReference type="ARBA" id="ARBA00009437"/>
    </source>
</evidence>
<keyword evidence="4" id="KW-0804">Transcription</keyword>
<sequence length="312" mass="33744">MKQNFTVRQGALDGVEVFLSVAQHRSFRRAAADLGVTPSAVSQTVRLLEARIGAALFIRTTRSVGLTEAGERFLSHAKPAFEELVAASEVARGLGQRPAGLLRLSVPHAVVPILLEPLIASFCQAYPEVELEIAASKELIDLAAEGFDAGIRLGQFVDADMVAIPLTPPFRLIVVGSPAYFAERSLPGNTDDLRQHACLRWRRSSGALALWSFNDNGQVIEIAVSGPFIASDFSTMLGAAIEGIGLAQLPEPMTVEGLRAGKLVHVLEPFAPVIPGVFLYYPSRRQIMPKLRVFIDHVKSRPPGHDKVPGTR</sequence>
<dbReference type="PANTHER" id="PTHR30537:SF1">
    <property type="entry name" value="HTH-TYPE TRANSCRIPTIONAL REGULATOR PGRR"/>
    <property type="match status" value="1"/>
</dbReference>
<name>A0A6S7BFA0_9BURK</name>
<reference evidence="6 7" key="1">
    <citation type="submission" date="2020-04" db="EMBL/GenBank/DDBJ databases">
        <authorList>
            <person name="De Canck E."/>
        </authorList>
    </citation>
    <scope>NUCLEOTIDE SEQUENCE [LARGE SCALE GENOMIC DNA]</scope>
    <source>
        <strain evidence="6 7">LMG 28138</strain>
    </source>
</reference>
<feature type="domain" description="HTH lysR-type" evidence="5">
    <location>
        <begin position="16"/>
        <end position="67"/>
    </location>
</feature>
<comment type="similarity">
    <text evidence="1">Belongs to the LysR transcriptional regulatory family.</text>
</comment>
<dbReference type="SUPFAM" id="SSF46785">
    <property type="entry name" value="Winged helix' DNA-binding domain"/>
    <property type="match status" value="1"/>
</dbReference>
<dbReference type="RefSeq" id="WP_175106812.1">
    <property type="nucleotide sequence ID" value="NZ_CADIKM010000027.1"/>
</dbReference>
<dbReference type="GO" id="GO:0043565">
    <property type="term" value="F:sequence-specific DNA binding"/>
    <property type="evidence" value="ECO:0007669"/>
    <property type="project" value="TreeGrafter"/>
</dbReference>
<dbReference type="Pfam" id="PF03466">
    <property type="entry name" value="LysR_substrate"/>
    <property type="match status" value="1"/>
</dbReference>
<dbReference type="Gene3D" id="3.40.190.290">
    <property type="match status" value="1"/>
</dbReference>
<dbReference type="SUPFAM" id="SSF53850">
    <property type="entry name" value="Periplasmic binding protein-like II"/>
    <property type="match status" value="1"/>
</dbReference>
<dbReference type="PANTHER" id="PTHR30537">
    <property type="entry name" value="HTH-TYPE TRANSCRIPTIONAL REGULATOR"/>
    <property type="match status" value="1"/>
</dbReference>
<dbReference type="EMBL" id="CADIKM010000027">
    <property type="protein sequence ID" value="CAB3797680.1"/>
    <property type="molecule type" value="Genomic_DNA"/>
</dbReference>
<dbReference type="Gene3D" id="1.10.10.10">
    <property type="entry name" value="Winged helix-like DNA-binding domain superfamily/Winged helix DNA-binding domain"/>
    <property type="match status" value="1"/>
</dbReference>
<dbReference type="Pfam" id="PF00126">
    <property type="entry name" value="HTH_1"/>
    <property type="match status" value="1"/>
</dbReference>
<evidence type="ECO:0000313" key="6">
    <source>
        <dbReference type="EMBL" id="CAB3797680.1"/>
    </source>
</evidence>
<protein>
    <submittedName>
        <fullName evidence="6">HTH-type transcriptional regulator PgrR</fullName>
    </submittedName>
</protein>
<dbReference type="CDD" id="cd08474">
    <property type="entry name" value="PBP2_CrgA_like_5"/>
    <property type="match status" value="1"/>
</dbReference>
<evidence type="ECO:0000256" key="4">
    <source>
        <dbReference type="ARBA" id="ARBA00023163"/>
    </source>
</evidence>
<organism evidence="6 7">
    <name type="scientific">Pararobbsia alpina</name>
    <dbReference type="NCBI Taxonomy" id="621374"/>
    <lineage>
        <taxon>Bacteria</taxon>
        <taxon>Pseudomonadati</taxon>
        <taxon>Pseudomonadota</taxon>
        <taxon>Betaproteobacteria</taxon>
        <taxon>Burkholderiales</taxon>
        <taxon>Burkholderiaceae</taxon>
        <taxon>Pararobbsia</taxon>
    </lineage>
</organism>
<evidence type="ECO:0000256" key="2">
    <source>
        <dbReference type="ARBA" id="ARBA00023015"/>
    </source>
</evidence>
<keyword evidence="2" id="KW-0805">Transcription regulation</keyword>
<dbReference type="PROSITE" id="PS50931">
    <property type="entry name" value="HTH_LYSR"/>
    <property type="match status" value="1"/>
</dbReference>
<dbReference type="InterPro" id="IPR058163">
    <property type="entry name" value="LysR-type_TF_proteobact-type"/>
</dbReference>